<evidence type="ECO:0000256" key="7">
    <source>
        <dbReference type="ARBA" id="ARBA00034125"/>
    </source>
</evidence>
<keyword evidence="11" id="KW-1185">Reference proteome</keyword>
<organism evidence="10 11">
    <name type="scientific">Hathewaya proteolytica DSM 3090</name>
    <dbReference type="NCBI Taxonomy" id="1121331"/>
    <lineage>
        <taxon>Bacteria</taxon>
        <taxon>Bacillati</taxon>
        <taxon>Bacillota</taxon>
        <taxon>Clostridia</taxon>
        <taxon>Eubacteriales</taxon>
        <taxon>Clostridiaceae</taxon>
        <taxon>Hathewaya</taxon>
    </lineage>
</organism>
<evidence type="ECO:0000256" key="6">
    <source>
        <dbReference type="ARBA" id="ARBA00023136"/>
    </source>
</evidence>
<evidence type="ECO:0000256" key="3">
    <source>
        <dbReference type="ARBA" id="ARBA00022519"/>
    </source>
</evidence>
<dbReference type="GO" id="GO:0015744">
    <property type="term" value="P:succinate transport"/>
    <property type="evidence" value="ECO:0007669"/>
    <property type="project" value="TreeGrafter"/>
</dbReference>
<dbReference type="PANTHER" id="PTHR34390:SF1">
    <property type="entry name" value="SUCCINATE TRANSPORTER SUBUNIT YJJB-RELATED"/>
    <property type="match status" value="1"/>
</dbReference>
<feature type="domain" description="Threonine/Serine exporter ThrE" evidence="9">
    <location>
        <begin position="7"/>
        <end position="135"/>
    </location>
</feature>
<dbReference type="InterPro" id="IPR050539">
    <property type="entry name" value="ThrE_Dicarb/AminoAcid_Exp"/>
</dbReference>
<keyword evidence="3" id="KW-0997">Cell inner membrane</keyword>
<dbReference type="GO" id="GO:0005886">
    <property type="term" value="C:plasma membrane"/>
    <property type="evidence" value="ECO:0007669"/>
    <property type="project" value="UniProtKB-SubCell"/>
</dbReference>
<comment type="similarity">
    <text evidence="7">Belongs to the ThrE exporter (TC 2.A.79) family.</text>
</comment>
<evidence type="ECO:0000313" key="10">
    <source>
        <dbReference type="EMBL" id="SHK03887.1"/>
    </source>
</evidence>
<feature type="transmembrane region" description="Helical" evidence="8">
    <location>
        <begin position="79"/>
        <end position="99"/>
    </location>
</feature>
<dbReference type="Pfam" id="PF12821">
    <property type="entry name" value="ThrE_2"/>
    <property type="match status" value="1"/>
</dbReference>
<evidence type="ECO:0000256" key="5">
    <source>
        <dbReference type="ARBA" id="ARBA00022989"/>
    </source>
</evidence>
<comment type="subcellular location">
    <subcellularLocation>
        <location evidence="1">Cell membrane</location>
        <topology evidence="1">Multi-pass membrane protein</topology>
    </subcellularLocation>
</comment>
<reference evidence="10 11" key="1">
    <citation type="submission" date="2016-11" db="EMBL/GenBank/DDBJ databases">
        <authorList>
            <person name="Jaros S."/>
            <person name="Januszkiewicz K."/>
            <person name="Wedrychowicz H."/>
        </authorList>
    </citation>
    <scope>NUCLEOTIDE SEQUENCE [LARGE SCALE GENOMIC DNA]</scope>
    <source>
        <strain evidence="10 11">DSM 3090</strain>
    </source>
</reference>
<dbReference type="Proteomes" id="UP000183952">
    <property type="component" value="Unassembled WGS sequence"/>
</dbReference>
<evidence type="ECO:0000259" key="9">
    <source>
        <dbReference type="Pfam" id="PF12821"/>
    </source>
</evidence>
<keyword evidence="4 8" id="KW-0812">Transmembrane</keyword>
<keyword evidence="6 8" id="KW-0472">Membrane</keyword>
<keyword evidence="2" id="KW-1003">Cell membrane</keyword>
<evidence type="ECO:0000256" key="1">
    <source>
        <dbReference type="ARBA" id="ARBA00004651"/>
    </source>
</evidence>
<dbReference type="RefSeq" id="WP_242942349.1">
    <property type="nucleotide sequence ID" value="NZ_FRAD01000012.1"/>
</dbReference>
<proteinExistence type="inferred from homology"/>
<evidence type="ECO:0000256" key="4">
    <source>
        <dbReference type="ARBA" id="ARBA00022692"/>
    </source>
</evidence>
<dbReference type="STRING" id="1121331.SAMN02745248_01619"/>
<dbReference type="PANTHER" id="PTHR34390">
    <property type="entry name" value="UPF0442 PROTEIN YJJB-RELATED"/>
    <property type="match status" value="1"/>
</dbReference>
<name>A0A1M6P7A9_9CLOT</name>
<evidence type="ECO:0000256" key="2">
    <source>
        <dbReference type="ARBA" id="ARBA00022475"/>
    </source>
</evidence>
<dbReference type="EMBL" id="FRAD01000012">
    <property type="protein sequence ID" value="SHK03887.1"/>
    <property type="molecule type" value="Genomic_DNA"/>
</dbReference>
<feature type="transmembrane region" description="Helical" evidence="8">
    <location>
        <begin position="119"/>
        <end position="139"/>
    </location>
</feature>
<sequence length="153" mass="16757">MTIILEMIYSFVGSLGFAILFNVRGKSLYYASAGGAIGWFIYRLLSMYNITSSATAIFLATICISVYAEIMARIEKQPVTVFIIAAMIPLVPGSGMFYTTYEAVKGNLSASLHTGLKTLYDAGFIATGIILVSTVSRILKQTKNYTNIKHKNK</sequence>
<dbReference type="InterPro" id="IPR024528">
    <property type="entry name" value="ThrE_2"/>
</dbReference>
<dbReference type="AlphaFoldDB" id="A0A1M6P7A9"/>
<protein>
    <submittedName>
        <fullName evidence="10">Uncharacterized membrane protein YjjB, DUF3815 family</fullName>
    </submittedName>
</protein>
<keyword evidence="5 8" id="KW-1133">Transmembrane helix</keyword>
<evidence type="ECO:0000256" key="8">
    <source>
        <dbReference type="SAM" id="Phobius"/>
    </source>
</evidence>
<feature type="transmembrane region" description="Helical" evidence="8">
    <location>
        <begin position="7"/>
        <end position="25"/>
    </location>
</feature>
<gene>
    <name evidence="10" type="ORF">SAMN02745248_01619</name>
</gene>
<accession>A0A1M6P7A9</accession>
<evidence type="ECO:0000313" key="11">
    <source>
        <dbReference type="Proteomes" id="UP000183952"/>
    </source>
</evidence>
<feature type="transmembrane region" description="Helical" evidence="8">
    <location>
        <begin position="45"/>
        <end position="67"/>
    </location>
</feature>